<dbReference type="RefSeq" id="WP_183636719.1">
    <property type="nucleotide sequence ID" value="NZ_BAABLE010000009.1"/>
</dbReference>
<proteinExistence type="predicted"/>
<comment type="caution">
    <text evidence="3">The sequence shown here is derived from an EMBL/GenBank/DDBJ whole genome shotgun (WGS) entry which is preliminary data.</text>
</comment>
<protein>
    <submittedName>
        <fullName evidence="3">Acetyl esterase/lipase</fullName>
    </submittedName>
</protein>
<keyword evidence="1" id="KW-0378">Hydrolase</keyword>
<feature type="domain" description="BD-FAE-like" evidence="2">
    <location>
        <begin position="76"/>
        <end position="292"/>
    </location>
</feature>
<dbReference type="GO" id="GO:0016787">
    <property type="term" value="F:hydrolase activity"/>
    <property type="evidence" value="ECO:0007669"/>
    <property type="project" value="UniProtKB-KW"/>
</dbReference>
<dbReference type="Pfam" id="PF20434">
    <property type="entry name" value="BD-FAE"/>
    <property type="match status" value="1"/>
</dbReference>
<evidence type="ECO:0000259" key="2">
    <source>
        <dbReference type="Pfam" id="PF20434"/>
    </source>
</evidence>
<keyword evidence="4" id="KW-1185">Reference proteome</keyword>
<evidence type="ECO:0000313" key="4">
    <source>
        <dbReference type="Proteomes" id="UP000561045"/>
    </source>
</evidence>
<organism evidence="3 4">
    <name type="scientific">Niveibacterium umoris</name>
    <dbReference type="NCBI Taxonomy" id="1193620"/>
    <lineage>
        <taxon>Bacteria</taxon>
        <taxon>Pseudomonadati</taxon>
        <taxon>Pseudomonadota</taxon>
        <taxon>Betaproteobacteria</taxon>
        <taxon>Rhodocyclales</taxon>
        <taxon>Rhodocyclaceae</taxon>
        <taxon>Niveibacterium</taxon>
    </lineage>
</organism>
<dbReference type="InterPro" id="IPR049492">
    <property type="entry name" value="BD-FAE-like_dom"/>
</dbReference>
<reference evidence="3 4" key="1">
    <citation type="submission" date="2020-08" db="EMBL/GenBank/DDBJ databases">
        <title>Genomic Encyclopedia of Type Strains, Phase IV (KMG-IV): sequencing the most valuable type-strain genomes for metagenomic binning, comparative biology and taxonomic classification.</title>
        <authorList>
            <person name="Goeker M."/>
        </authorList>
    </citation>
    <scope>NUCLEOTIDE SEQUENCE [LARGE SCALE GENOMIC DNA]</scope>
    <source>
        <strain evidence="3 4">DSM 106739</strain>
    </source>
</reference>
<gene>
    <name evidence="3" type="ORF">GGR36_003852</name>
</gene>
<dbReference type="Proteomes" id="UP000561045">
    <property type="component" value="Unassembled WGS sequence"/>
</dbReference>
<dbReference type="EMBL" id="JACIET010000002">
    <property type="protein sequence ID" value="MBB4014506.1"/>
    <property type="molecule type" value="Genomic_DNA"/>
</dbReference>
<dbReference type="AlphaFoldDB" id="A0A840BUN0"/>
<evidence type="ECO:0000313" key="3">
    <source>
        <dbReference type="EMBL" id="MBB4014506.1"/>
    </source>
</evidence>
<dbReference type="InterPro" id="IPR029058">
    <property type="entry name" value="AB_hydrolase_fold"/>
</dbReference>
<dbReference type="InterPro" id="IPR050300">
    <property type="entry name" value="GDXG_lipolytic_enzyme"/>
</dbReference>
<accession>A0A840BUN0</accession>
<dbReference type="Gene3D" id="3.40.50.1820">
    <property type="entry name" value="alpha/beta hydrolase"/>
    <property type="match status" value="1"/>
</dbReference>
<dbReference type="PANTHER" id="PTHR48081">
    <property type="entry name" value="AB HYDROLASE SUPERFAMILY PROTEIN C4A8.06C"/>
    <property type="match status" value="1"/>
</dbReference>
<dbReference type="PROSITE" id="PS51257">
    <property type="entry name" value="PROKAR_LIPOPROTEIN"/>
    <property type="match status" value="1"/>
</dbReference>
<dbReference type="SUPFAM" id="SSF53474">
    <property type="entry name" value="alpha/beta-Hydrolases"/>
    <property type="match status" value="1"/>
</dbReference>
<evidence type="ECO:0000256" key="1">
    <source>
        <dbReference type="ARBA" id="ARBA00022801"/>
    </source>
</evidence>
<sequence>MKTEMVPSRTLSRHLIGAILVLSLSACSLFGCGGSGESSAASGGSGTSVSSGSGTTPAAASYTNLAYASTSTAQKLDLYVPAGSGPFPLVINIHGGGFMAGDKGMLDTPVKDALLAAGYAVATINYRLSGEAIFPAAVLDAKAAVRFLRASAASYRLDPAHFAAFGQSAGGNLASMLGTTGDQAEFDDATLGNPGVSSRVQAVIDWFGPTDFLQMDREAASQGCSSSDQTHDLASSPESRYLGAAIQTVPGLAARANPISYISADDPPFLLQKGSLDCTVPYAQSGLLADALSAAGRPVRFETLVGAGHGGSAFTSAANINVLLDFLSTALK</sequence>
<dbReference type="PANTHER" id="PTHR48081:SF13">
    <property type="entry name" value="ALPHA_BETA HYDROLASE"/>
    <property type="match status" value="1"/>
</dbReference>
<name>A0A840BUN0_9RHOO</name>